<gene>
    <name evidence="2" type="ORF">ACFPYI_07910</name>
</gene>
<dbReference type="AlphaFoldDB" id="A0ABD5RL90"/>
<evidence type="ECO:0000313" key="3">
    <source>
        <dbReference type="Proteomes" id="UP001596099"/>
    </source>
</evidence>
<evidence type="ECO:0000313" key="2">
    <source>
        <dbReference type="EMBL" id="MFC5971255.1"/>
    </source>
</evidence>
<name>A0ABD5RL90_9EURY</name>
<organism evidence="2 3">
    <name type="scientific">Halomarina salina</name>
    <dbReference type="NCBI Taxonomy" id="1872699"/>
    <lineage>
        <taxon>Archaea</taxon>
        <taxon>Methanobacteriati</taxon>
        <taxon>Methanobacteriota</taxon>
        <taxon>Stenosarchaea group</taxon>
        <taxon>Halobacteria</taxon>
        <taxon>Halobacteriales</taxon>
        <taxon>Natronomonadaceae</taxon>
        <taxon>Halomarina</taxon>
    </lineage>
</organism>
<reference evidence="2 3" key="1">
    <citation type="journal article" date="2019" name="Int. J. Syst. Evol. Microbiol.">
        <title>The Global Catalogue of Microorganisms (GCM) 10K type strain sequencing project: providing services to taxonomists for standard genome sequencing and annotation.</title>
        <authorList>
            <consortium name="The Broad Institute Genomics Platform"/>
            <consortium name="The Broad Institute Genome Sequencing Center for Infectious Disease"/>
            <person name="Wu L."/>
            <person name="Ma J."/>
        </authorList>
    </citation>
    <scope>NUCLEOTIDE SEQUENCE [LARGE SCALE GENOMIC DNA]</scope>
    <source>
        <strain evidence="2 3">CGMCC 1.12543</strain>
    </source>
</reference>
<sequence>MSEQRSDDRESSPRTGASDAERTDTEAEDEEVDTSHLDGLVDGCGCAEMMDHLSEEREKQADS</sequence>
<feature type="compositionally biased region" description="Basic and acidic residues" evidence="1">
    <location>
        <begin position="1"/>
        <end position="12"/>
    </location>
</feature>
<dbReference type="Proteomes" id="UP001596099">
    <property type="component" value="Unassembled WGS sequence"/>
</dbReference>
<feature type="region of interest" description="Disordered" evidence="1">
    <location>
        <begin position="1"/>
        <end position="63"/>
    </location>
</feature>
<evidence type="ECO:0000256" key="1">
    <source>
        <dbReference type="SAM" id="MobiDB-lite"/>
    </source>
</evidence>
<keyword evidence="3" id="KW-1185">Reference proteome</keyword>
<dbReference type="RefSeq" id="WP_247414163.1">
    <property type="nucleotide sequence ID" value="NZ_JALLGW010000001.1"/>
</dbReference>
<proteinExistence type="predicted"/>
<feature type="compositionally biased region" description="Basic and acidic residues" evidence="1">
    <location>
        <begin position="49"/>
        <end position="63"/>
    </location>
</feature>
<protein>
    <submittedName>
        <fullName evidence="2">Uncharacterized protein</fullName>
    </submittedName>
</protein>
<dbReference type="EMBL" id="JBHSQH010000001">
    <property type="protein sequence ID" value="MFC5971255.1"/>
    <property type="molecule type" value="Genomic_DNA"/>
</dbReference>
<accession>A0ABD5RL90</accession>
<comment type="caution">
    <text evidence="2">The sequence shown here is derived from an EMBL/GenBank/DDBJ whole genome shotgun (WGS) entry which is preliminary data.</text>
</comment>